<evidence type="ECO:0000313" key="4">
    <source>
        <dbReference type="RefSeq" id="XP_016433253.1"/>
    </source>
</evidence>
<dbReference type="GO" id="GO:0080188">
    <property type="term" value="P:gene silencing by siRNA-directed DNA methylation"/>
    <property type="evidence" value="ECO:0007669"/>
    <property type="project" value="InterPro"/>
</dbReference>
<organism evidence="5">
    <name type="scientific">Nicotiana tabacum</name>
    <name type="common">Common tobacco</name>
    <dbReference type="NCBI Taxonomy" id="4097"/>
    <lineage>
        <taxon>Eukaryota</taxon>
        <taxon>Viridiplantae</taxon>
        <taxon>Streptophyta</taxon>
        <taxon>Embryophyta</taxon>
        <taxon>Tracheophyta</taxon>
        <taxon>Spermatophyta</taxon>
        <taxon>Magnoliopsida</taxon>
        <taxon>eudicotyledons</taxon>
        <taxon>Gunneridae</taxon>
        <taxon>Pentapetalae</taxon>
        <taxon>asterids</taxon>
        <taxon>lamiids</taxon>
        <taxon>Solanales</taxon>
        <taxon>Solanaceae</taxon>
        <taxon>Nicotianoideae</taxon>
        <taxon>Nicotianeae</taxon>
        <taxon>Nicotiana</taxon>
    </lineage>
</organism>
<dbReference type="PANTHER" id="PTHR36366">
    <property type="entry name" value="PROTEIN RDM1"/>
    <property type="match status" value="1"/>
</dbReference>
<proteinExistence type="predicted"/>
<dbReference type="OrthoDB" id="1906229at2759"/>
<accession>A0A1S3WZW4</accession>
<keyword evidence="2" id="KW-1133">Transmembrane helix</keyword>
<keyword evidence="2" id="KW-0472">Membrane</keyword>
<reference evidence="3 4" key="1">
    <citation type="submission" date="2025-04" db="UniProtKB">
        <authorList>
            <consortium name="RefSeq"/>
        </authorList>
    </citation>
    <scope>IDENTIFICATION</scope>
</reference>
<dbReference type="InterPro" id="IPR036319">
    <property type="entry name" value="RDM1_sf"/>
</dbReference>
<protein>
    <submittedName>
        <fullName evidence="3 5">Uncharacterized protein isoform X1</fullName>
    </submittedName>
    <submittedName>
        <fullName evidence="4">Uncharacterized protein isoform X2</fullName>
    </submittedName>
</protein>
<evidence type="ECO:0000256" key="2">
    <source>
        <dbReference type="SAM" id="Phobius"/>
    </source>
</evidence>
<sequence>MNYRPISHSLIDKFLLMESSAMKRAMPFGEQVDVSSDESSSSDGDDHKAESEQMSNNIAVDQVVEELVSEGTKTICDHLDMVKCESEHMSDNLNIGQGVEELVSEEHPATKREARCSVYAKNKIRRRPELLWILRLFFPLLILLLMADQKSDALLRRARMYQEYMQLVPIPTQTHSTIPCISWAGLAASIKKLYGQPLHYLTNLCMKQRDQMRVGADDEVDPLEMLIHPTKAESSIWLMEEVHRRTSSPHYLAKLWLADPMYHVYIDPVFPKLQNPSK</sequence>
<feature type="transmembrane region" description="Helical" evidence="2">
    <location>
        <begin position="130"/>
        <end position="147"/>
    </location>
</feature>
<dbReference type="Pfam" id="PF09187">
    <property type="entry name" value="RdDM_RDM1"/>
    <property type="match status" value="1"/>
</dbReference>
<feature type="region of interest" description="Disordered" evidence="1">
    <location>
        <begin position="32"/>
        <end position="55"/>
    </location>
</feature>
<dbReference type="SMR" id="A0A1S3WZW4"/>
<evidence type="ECO:0000313" key="3">
    <source>
        <dbReference type="RefSeq" id="XP_016433252.1"/>
    </source>
</evidence>
<feature type="compositionally biased region" description="Low complexity" evidence="1">
    <location>
        <begin position="32"/>
        <end position="42"/>
    </location>
</feature>
<dbReference type="InterPro" id="IPR015270">
    <property type="entry name" value="RDM1_plant"/>
</dbReference>
<dbReference type="RefSeq" id="XP_016433253.1">
    <property type="nucleotide sequence ID" value="XM_016577767.1"/>
</dbReference>
<evidence type="ECO:0000256" key="1">
    <source>
        <dbReference type="SAM" id="MobiDB-lite"/>
    </source>
</evidence>
<dbReference type="AlphaFoldDB" id="A0A1S3WZW4"/>
<dbReference type="GO" id="GO:0000419">
    <property type="term" value="C:RNA polymerase V complex"/>
    <property type="evidence" value="ECO:0000318"/>
    <property type="project" value="GO_Central"/>
</dbReference>
<keyword evidence="2" id="KW-0812">Transmembrane</keyword>
<gene>
    <name evidence="3 4 5" type="primary">LOC107759761</name>
</gene>
<dbReference type="PaxDb" id="4097-A0A1S3WZW4"/>
<dbReference type="PANTHER" id="PTHR36366:SF4">
    <property type="entry name" value="PROTEIN RDM1-LIKE ISOFORM X1"/>
    <property type="match status" value="1"/>
</dbReference>
<dbReference type="STRING" id="4097.A0A1S3WZW4"/>
<evidence type="ECO:0000313" key="5">
    <source>
        <dbReference type="RefSeq" id="XP_016433255.1"/>
    </source>
</evidence>
<dbReference type="RefSeq" id="XP_016433252.1">
    <property type="nucleotide sequence ID" value="XM_016577766.1"/>
</dbReference>
<dbReference type="Gene3D" id="1.20.120.690">
    <property type="entry name" value="RDM1 protein domain"/>
    <property type="match status" value="1"/>
</dbReference>
<dbReference type="KEGG" id="nta:107759761"/>
<name>A0A1S3WZW4_TOBAC</name>
<dbReference type="SUPFAM" id="SSF109920">
    <property type="entry name" value="Hypothetical protein At3g22680"/>
    <property type="match status" value="1"/>
</dbReference>
<dbReference type="RefSeq" id="XP_016433255.1">
    <property type="nucleotide sequence ID" value="XM_016577769.1"/>
</dbReference>